<evidence type="ECO:0000313" key="8">
    <source>
        <dbReference type="Proteomes" id="UP000608594"/>
    </source>
</evidence>
<reference evidence="7" key="1">
    <citation type="submission" date="2020-08" db="EMBL/GenBank/DDBJ databases">
        <title>Paracoccus amoyensis sp. nov., isolated from the surface seawater at coast of Xiamen, Fujian.</title>
        <authorList>
            <person name="Lyu L."/>
        </authorList>
    </citation>
    <scope>NUCLEOTIDE SEQUENCE</scope>
    <source>
        <strain evidence="7">11-3</strain>
    </source>
</reference>
<keyword evidence="8" id="KW-1185">Reference proteome</keyword>
<protein>
    <recommendedName>
        <fullName evidence="6">Very short patch repair endonuclease</fullName>
        <ecNumber evidence="6">3.1.-.-</ecNumber>
    </recommendedName>
</protein>
<dbReference type="Pfam" id="PF03852">
    <property type="entry name" value="Vsr"/>
    <property type="match status" value="1"/>
</dbReference>
<evidence type="ECO:0000256" key="3">
    <source>
        <dbReference type="ARBA" id="ARBA00022763"/>
    </source>
</evidence>
<evidence type="ECO:0000256" key="4">
    <source>
        <dbReference type="ARBA" id="ARBA00022801"/>
    </source>
</evidence>
<keyword evidence="3 6" id="KW-0227">DNA damage</keyword>
<comment type="function">
    <text evidence="6">May nick specific sequences that contain T:G mispairs resulting from m5C-deamination.</text>
</comment>
<dbReference type="Gene3D" id="3.40.960.10">
    <property type="entry name" value="VSR Endonuclease"/>
    <property type="match status" value="1"/>
</dbReference>
<dbReference type="RefSeq" id="WP_166331073.1">
    <property type="nucleotide sequence ID" value="NZ_JACOQL010000006.1"/>
</dbReference>
<organism evidence="7 8">
    <name type="scientific">Paracoccus amoyensis</name>
    <dbReference type="NCBI Taxonomy" id="2760093"/>
    <lineage>
        <taxon>Bacteria</taxon>
        <taxon>Pseudomonadati</taxon>
        <taxon>Pseudomonadota</taxon>
        <taxon>Alphaproteobacteria</taxon>
        <taxon>Rhodobacterales</taxon>
        <taxon>Paracoccaceae</taxon>
        <taxon>Paracoccus</taxon>
    </lineage>
</organism>
<evidence type="ECO:0000256" key="5">
    <source>
        <dbReference type="ARBA" id="ARBA00023204"/>
    </source>
</evidence>
<proteinExistence type="inferred from homology"/>
<dbReference type="CDD" id="cd00221">
    <property type="entry name" value="Vsr"/>
    <property type="match status" value="1"/>
</dbReference>
<dbReference type="GO" id="GO:0006298">
    <property type="term" value="P:mismatch repair"/>
    <property type="evidence" value="ECO:0007669"/>
    <property type="project" value="UniProtKB-UniRule"/>
</dbReference>
<dbReference type="NCBIfam" id="TIGR00632">
    <property type="entry name" value="vsr"/>
    <property type="match status" value="1"/>
</dbReference>
<dbReference type="GO" id="GO:0004519">
    <property type="term" value="F:endonuclease activity"/>
    <property type="evidence" value="ECO:0007669"/>
    <property type="project" value="UniProtKB-KW"/>
</dbReference>
<dbReference type="SUPFAM" id="SSF52980">
    <property type="entry name" value="Restriction endonuclease-like"/>
    <property type="match status" value="1"/>
</dbReference>
<evidence type="ECO:0000256" key="2">
    <source>
        <dbReference type="ARBA" id="ARBA00022759"/>
    </source>
</evidence>
<dbReference type="InterPro" id="IPR004603">
    <property type="entry name" value="DNA_mismatch_endonuc_vsr"/>
</dbReference>
<dbReference type="InterPro" id="IPR011335">
    <property type="entry name" value="Restrct_endonuc-II-like"/>
</dbReference>
<comment type="similarity">
    <text evidence="6">Belongs to the vsr family.</text>
</comment>
<dbReference type="EC" id="3.1.-.-" evidence="6"/>
<name>A0A926GJI9_9RHOB</name>
<evidence type="ECO:0000313" key="7">
    <source>
        <dbReference type="EMBL" id="MBC9248369.1"/>
    </source>
</evidence>
<comment type="caution">
    <text evidence="7">The sequence shown here is derived from an EMBL/GenBank/DDBJ whole genome shotgun (WGS) entry which is preliminary data.</text>
</comment>
<accession>A0A926GJI9</accession>
<gene>
    <name evidence="7" type="primary">vsr</name>
    <name evidence="7" type="ORF">H4P12_17015</name>
</gene>
<dbReference type="PIRSF" id="PIRSF018267">
    <property type="entry name" value="VSR_endonuc"/>
    <property type="match status" value="1"/>
</dbReference>
<evidence type="ECO:0000256" key="6">
    <source>
        <dbReference type="PIRNR" id="PIRNR018267"/>
    </source>
</evidence>
<keyword evidence="4 6" id="KW-0378">Hydrolase</keyword>
<keyword evidence="1 6" id="KW-0540">Nuclease</keyword>
<keyword evidence="2 6" id="KW-0255">Endonuclease</keyword>
<dbReference type="GO" id="GO:0016787">
    <property type="term" value="F:hydrolase activity"/>
    <property type="evidence" value="ECO:0007669"/>
    <property type="project" value="UniProtKB-KW"/>
</dbReference>
<sequence>MDTLSPLQRSERMDRIRGRDSKPEMIVRRLTHALGFRYRLHRRNLPGKPDLVFASRRKVIFVHGCFWHRHPDPACKLARMPKTKLDFWAPKLENNRKRDEANLARLRDLGWQTLVIWECETGDRGALEARIEEFLR</sequence>
<evidence type="ECO:0000256" key="1">
    <source>
        <dbReference type="ARBA" id="ARBA00022722"/>
    </source>
</evidence>
<dbReference type="AlphaFoldDB" id="A0A926GJI9"/>
<dbReference type="EMBL" id="JACOQL010000006">
    <property type="protein sequence ID" value="MBC9248369.1"/>
    <property type="molecule type" value="Genomic_DNA"/>
</dbReference>
<keyword evidence="5 6" id="KW-0234">DNA repair</keyword>
<dbReference type="Proteomes" id="UP000608594">
    <property type="component" value="Unassembled WGS sequence"/>
</dbReference>